<accession>A0A060T7L6</accession>
<dbReference type="InterPro" id="IPR010987">
    <property type="entry name" value="Glutathione-S-Trfase_C-like"/>
</dbReference>
<dbReference type="EMBL" id="HG937694">
    <property type="protein sequence ID" value="CDP37115.1"/>
    <property type="molecule type" value="Genomic_DNA"/>
</dbReference>
<dbReference type="InterPro" id="IPR036282">
    <property type="entry name" value="Glutathione-S-Trfase_C_sf"/>
</dbReference>
<comment type="catalytic activity">
    <reaction evidence="4">
        <text>RX + glutathione = an S-substituted glutathione + a halide anion + H(+)</text>
        <dbReference type="Rhea" id="RHEA:16437"/>
        <dbReference type="ChEBI" id="CHEBI:15378"/>
        <dbReference type="ChEBI" id="CHEBI:16042"/>
        <dbReference type="ChEBI" id="CHEBI:17792"/>
        <dbReference type="ChEBI" id="CHEBI:57925"/>
        <dbReference type="ChEBI" id="CHEBI:90779"/>
        <dbReference type="EC" id="2.5.1.18"/>
    </reaction>
</comment>
<proteinExistence type="inferred from homology"/>
<sequence>MAPKIVLHYLENSRAQRVAWLLEELGLDYEIVYYTRNEDHRSGPELKKIHPLGHSPVLEIDGLKLIESGVIINYLISKYDKDGKFSVTSEADKLAVDTALHHAEGSVQDDLLIMRITNKVRNANVSFMVKPVAKEVASKIDAGYPVPDLEVQLAYLEDLLAKNGSGYFVSDHLTGADFIYSYPLQLSRDYVNLLTEKKHPNLFKWLKSIEARPAYQTVGNKTKGLKGVF</sequence>
<feature type="domain" description="GST C-terminal" evidence="6">
    <location>
        <begin position="94"/>
        <end position="229"/>
    </location>
</feature>
<evidence type="ECO:0000259" key="6">
    <source>
        <dbReference type="PROSITE" id="PS50405"/>
    </source>
</evidence>
<dbReference type="PANTHER" id="PTHR44051">
    <property type="entry name" value="GLUTATHIONE S-TRANSFERASE-RELATED"/>
    <property type="match status" value="1"/>
</dbReference>
<dbReference type="InterPro" id="IPR040079">
    <property type="entry name" value="Glutathione_S-Trfase"/>
</dbReference>
<reference evidence="7" key="1">
    <citation type="submission" date="2014-02" db="EMBL/GenBank/DDBJ databases">
        <authorList>
            <person name="Genoscope - CEA"/>
        </authorList>
    </citation>
    <scope>NUCLEOTIDE SEQUENCE</scope>
    <source>
        <strain evidence="7">LS3</strain>
    </source>
</reference>
<dbReference type="SFLD" id="SFLDS00019">
    <property type="entry name" value="Glutathione_Transferase_(cytos"/>
    <property type="match status" value="1"/>
</dbReference>
<dbReference type="PANTHER" id="PTHR44051:SF9">
    <property type="entry name" value="GLUTATHIONE S-TRANSFERASE 1"/>
    <property type="match status" value="1"/>
</dbReference>
<dbReference type="Pfam" id="PF14497">
    <property type="entry name" value="GST_C_3"/>
    <property type="match status" value="1"/>
</dbReference>
<dbReference type="InterPro" id="IPR004046">
    <property type="entry name" value="GST_C"/>
</dbReference>
<name>A0A060T7L6_BLAAD</name>
<evidence type="ECO:0000256" key="3">
    <source>
        <dbReference type="ARBA" id="ARBA00022679"/>
    </source>
</evidence>
<dbReference type="GO" id="GO:0005737">
    <property type="term" value="C:cytoplasm"/>
    <property type="evidence" value="ECO:0007669"/>
    <property type="project" value="UniProtKB-ARBA"/>
</dbReference>
<dbReference type="PROSITE" id="PS50404">
    <property type="entry name" value="GST_NTER"/>
    <property type="match status" value="1"/>
</dbReference>
<protein>
    <recommendedName>
        <fullName evidence="2">glutathione transferase</fullName>
        <ecNumber evidence="2">2.5.1.18</ecNumber>
    </recommendedName>
</protein>
<dbReference type="PROSITE" id="PS50405">
    <property type="entry name" value="GST_CTER"/>
    <property type="match status" value="1"/>
</dbReference>
<dbReference type="SFLD" id="SFLDG00358">
    <property type="entry name" value="Main_(cytGST)"/>
    <property type="match status" value="1"/>
</dbReference>
<reference evidence="7" key="2">
    <citation type="submission" date="2014-06" db="EMBL/GenBank/DDBJ databases">
        <title>The complete genome of Blastobotrys (Arxula) adeninivorans LS3 - a yeast of biotechnological interest.</title>
        <authorList>
            <person name="Kunze G."/>
            <person name="Gaillardin C."/>
            <person name="Czernicka M."/>
            <person name="Durrens P."/>
            <person name="Martin T."/>
            <person name="Boer E."/>
            <person name="Gabaldon T."/>
            <person name="Cruz J."/>
            <person name="Talla E."/>
            <person name="Marck C."/>
            <person name="Goffeau A."/>
            <person name="Barbe V."/>
            <person name="Baret P."/>
            <person name="Baronian K."/>
            <person name="Beier S."/>
            <person name="Bleykasten C."/>
            <person name="Bode R."/>
            <person name="Casaregola S."/>
            <person name="Despons L."/>
            <person name="Fairhead C."/>
            <person name="Giersberg M."/>
            <person name="Gierski P."/>
            <person name="Hahnel U."/>
            <person name="Hartmann A."/>
            <person name="Jankowska D."/>
            <person name="Jubin C."/>
            <person name="Jung P."/>
            <person name="Lafontaine I."/>
            <person name="Leh-Louis V."/>
            <person name="Lemaire M."/>
            <person name="Marcet-Houben M."/>
            <person name="Mascher M."/>
            <person name="Morel G."/>
            <person name="Richard G.-F."/>
            <person name="Riechen J."/>
            <person name="Sacerdot C."/>
            <person name="Sarkar A."/>
            <person name="Savel G."/>
            <person name="Schacherer J."/>
            <person name="Sherman D."/>
            <person name="Straub M.-L."/>
            <person name="Stein N."/>
            <person name="Thierry A."/>
            <person name="Trautwein-Schult A."/>
            <person name="Westhof E."/>
            <person name="Worch S."/>
            <person name="Dujon B."/>
            <person name="Souciet J.-L."/>
            <person name="Wincker P."/>
            <person name="Scholz U."/>
            <person name="Neuveglise N."/>
        </authorList>
    </citation>
    <scope>NUCLEOTIDE SEQUENCE</scope>
    <source>
        <strain evidence="7">LS3</strain>
    </source>
</reference>
<dbReference type="EC" id="2.5.1.18" evidence="2"/>
<gene>
    <name evidence="7" type="ORF">GNLVRS02_ARAD1D04048g</name>
</gene>
<dbReference type="InterPro" id="IPR004045">
    <property type="entry name" value="Glutathione_S-Trfase_N"/>
</dbReference>
<evidence type="ECO:0000313" key="7">
    <source>
        <dbReference type="EMBL" id="CDP37115.1"/>
    </source>
</evidence>
<dbReference type="GO" id="GO:0004602">
    <property type="term" value="F:glutathione peroxidase activity"/>
    <property type="evidence" value="ECO:0007669"/>
    <property type="project" value="UniProtKB-ARBA"/>
</dbReference>
<dbReference type="Pfam" id="PF02798">
    <property type="entry name" value="GST_N"/>
    <property type="match status" value="1"/>
</dbReference>
<dbReference type="SUPFAM" id="SSF47616">
    <property type="entry name" value="GST C-terminal domain-like"/>
    <property type="match status" value="1"/>
</dbReference>
<dbReference type="FunFam" id="3.40.30.10:FF:000156">
    <property type="entry name" value="Glutathione S-transferase 1"/>
    <property type="match status" value="1"/>
</dbReference>
<dbReference type="Gene3D" id="1.20.1050.10">
    <property type="match status" value="1"/>
</dbReference>
<evidence type="ECO:0000256" key="2">
    <source>
        <dbReference type="ARBA" id="ARBA00012452"/>
    </source>
</evidence>
<evidence type="ECO:0000256" key="4">
    <source>
        <dbReference type="ARBA" id="ARBA00047960"/>
    </source>
</evidence>
<dbReference type="PhylomeDB" id="A0A060T7L6"/>
<dbReference type="Gene3D" id="3.40.30.10">
    <property type="entry name" value="Glutaredoxin"/>
    <property type="match status" value="1"/>
</dbReference>
<organism evidence="7">
    <name type="scientific">Blastobotrys adeninivorans</name>
    <name type="common">Yeast</name>
    <name type="synonym">Arxula adeninivorans</name>
    <dbReference type="NCBI Taxonomy" id="409370"/>
    <lineage>
        <taxon>Eukaryota</taxon>
        <taxon>Fungi</taxon>
        <taxon>Dikarya</taxon>
        <taxon>Ascomycota</taxon>
        <taxon>Saccharomycotina</taxon>
        <taxon>Dipodascomycetes</taxon>
        <taxon>Dipodascales</taxon>
        <taxon>Trichomonascaceae</taxon>
        <taxon>Blastobotrys</taxon>
    </lineage>
</organism>
<keyword evidence="3" id="KW-0808">Transferase</keyword>
<dbReference type="SUPFAM" id="SSF52833">
    <property type="entry name" value="Thioredoxin-like"/>
    <property type="match status" value="1"/>
</dbReference>
<evidence type="ECO:0000256" key="1">
    <source>
        <dbReference type="ARBA" id="ARBA00007409"/>
    </source>
</evidence>
<evidence type="ECO:0000259" key="5">
    <source>
        <dbReference type="PROSITE" id="PS50404"/>
    </source>
</evidence>
<dbReference type="CDD" id="cd03046">
    <property type="entry name" value="GST_N_GTT1_like"/>
    <property type="match status" value="1"/>
</dbReference>
<dbReference type="InterPro" id="IPR036249">
    <property type="entry name" value="Thioredoxin-like_sf"/>
</dbReference>
<dbReference type="GO" id="GO:0004364">
    <property type="term" value="F:glutathione transferase activity"/>
    <property type="evidence" value="ECO:0007669"/>
    <property type="project" value="UniProtKB-EC"/>
</dbReference>
<feature type="domain" description="GST N-terminal" evidence="5">
    <location>
        <begin position="2"/>
        <end position="83"/>
    </location>
</feature>
<dbReference type="AlphaFoldDB" id="A0A060T7L6"/>
<comment type="similarity">
    <text evidence="1">Belongs to the GST superfamily.</text>
</comment>